<evidence type="ECO:0000313" key="3">
    <source>
        <dbReference type="Proteomes" id="UP001519306"/>
    </source>
</evidence>
<proteinExistence type="predicted"/>
<keyword evidence="3" id="KW-1185">Reference proteome</keyword>
<dbReference type="GO" id="GO:0005840">
    <property type="term" value="C:ribosome"/>
    <property type="evidence" value="ECO:0007669"/>
    <property type="project" value="UniProtKB-KW"/>
</dbReference>
<dbReference type="EMBL" id="JAGGLJ010000010">
    <property type="protein sequence ID" value="MBP2025676.1"/>
    <property type="molecule type" value="Genomic_DNA"/>
</dbReference>
<dbReference type="InterPro" id="IPR053281">
    <property type="entry name" value="Double_zinc_ribbon"/>
</dbReference>
<dbReference type="PANTHER" id="PTHR36718">
    <property type="entry name" value="OS05G0435400 PROTEIN"/>
    <property type="match status" value="1"/>
</dbReference>
<reference evidence="2 3" key="1">
    <citation type="submission" date="2021-03" db="EMBL/GenBank/DDBJ databases">
        <title>Genomic Encyclopedia of Type Strains, Phase IV (KMG-IV): sequencing the most valuable type-strain genomes for metagenomic binning, comparative biology and taxonomic classification.</title>
        <authorList>
            <person name="Goeker M."/>
        </authorList>
    </citation>
    <scope>NUCLEOTIDE SEQUENCE [LARGE SCALE GENOMIC DNA]</scope>
    <source>
        <strain evidence="2 3">DSM 27563</strain>
    </source>
</reference>
<comment type="caution">
    <text evidence="2">The sequence shown here is derived from an EMBL/GenBank/DDBJ whole genome shotgun (WGS) entry which is preliminary data.</text>
</comment>
<feature type="domain" description="Zinc-ribbon 15" evidence="1">
    <location>
        <begin position="24"/>
        <end position="118"/>
    </location>
</feature>
<accession>A0ABS4KD14</accession>
<gene>
    <name evidence="2" type="ORF">J2Z71_001219</name>
</gene>
<dbReference type="InterPro" id="IPR031493">
    <property type="entry name" value="Zinc_ribbon_15"/>
</dbReference>
<sequence>MFFIFGINQKEEKINYNSNLFIHSCGKYGRIEIYKTYMTLSIFFIPTFKWSKKYYVKYNCCNEVYELDKSIGERIQSGENLEIKEEYLINFYYKDTRKVCSNCGSIWNEFYEFCPKCGNKL</sequence>
<dbReference type="RefSeq" id="WP_210060985.1">
    <property type="nucleotide sequence ID" value="NZ_JAGGLJ010000010.1"/>
</dbReference>
<protein>
    <submittedName>
        <fullName evidence="2">Ribosomal protein S27AE</fullName>
    </submittedName>
</protein>
<keyword evidence="2" id="KW-0689">Ribosomal protein</keyword>
<keyword evidence="2" id="KW-0687">Ribonucleoprotein</keyword>
<organism evidence="2 3">
    <name type="scientific">Peptoniphilus stercorisuis</name>
    <dbReference type="NCBI Taxonomy" id="1436965"/>
    <lineage>
        <taxon>Bacteria</taxon>
        <taxon>Bacillati</taxon>
        <taxon>Bacillota</taxon>
        <taxon>Tissierellia</taxon>
        <taxon>Tissierellales</taxon>
        <taxon>Peptoniphilaceae</taxon>
        <taxon>Peptoniphilus</taxon>
    </lineage>
</organism>
<evidence type="ECO:0000259" key="1">
    <source>
        <dbReference type="Pfam" id="PF17032"/>
    </source>
</evidence>
<evidence type="ECO:0000313" key="2">
    <source>
        <dbReference type="EMBL" id="MBP2025676.1"/>
    </source>
</evidence>
<dbReference type="Proteomes" id="UP001519306">
    <property type="component" value="Unassembled WGS sequence"/>
</dbReference>
<name>A0ABS4KD14_9FIRM</name>
<dbReference type="PANTHER" id="PTHR36718:SF1">
    <property type="entry name" value="DOUBLE ZINC RIBBON PROTEIN MJ0416"/>
    <property type="match status" value="1"/>
</dbReference>
<dbReference type="Pfam" id="PF17032">
    <property type="entry name" value="Zn_ribbon_15"/>
    <property type="match status" value="1"/>
</dbReference>